<dbReference type="PANTHER" id="PTHR35602:SF3">
    <property type="entry name" value="ESTERASE YQIA"/>
    <property type="match status" value="1"/>
</dbReference>
<evidence type="ECO:0000313" key="1">
    <source>
        <dbReference type="EMBL" id="THT97715.1"/>
    </source>
</evidence>
<dbReference type="SUPFAM" id="SSF53474">
    <property type="entry name" value="alpha/beta-Hydrolases"/>
    <property type="match status" value="1"/>
</dbReference>
<sequence length="195" mass="22110">MKPEILFVHGFMSGVQSSKWLHLQTLTDRYTVNIFEVDYRAEPPYLVLNRLVERVRQLDQLESVVVAHSLGCFFTRLAQLRLRGFSSILLNPSFKPSLTLFNGGERSMPAAFQAQYEQLEQEVGQRIGSRDGPETALIELGDEVVDQPSQLHFFEQSALITLEGGSHSFEAFDLLNQHIERGINMSFMFGEPCGE</sequence>
<dbReference type="InterPro" id="IPR029058">
    <property type="entry name" value="AB_hydrolase_fold"/>
</dbReference>
<proteinExistence type="predicted"/>
<dbReference type="EMBL" id="STFG01000026">
    <property type="protein sequence ID" value="THT97715.1"/>
    <property type="molecule type" value="Genomic_DNA"/>
</dbReference>
<protein>
    <submittedName>
        <fullName evidence="1">Alpha/beta fold hydrolase</fullName>
    </submittedName>
</protein>
<dbReference type="AlphaFoldDB" id="A0A4V4GQB8"/>
<keyword evidence="1" id="KW-0378">Hydrolase</keyword>
<name>A0A4V4GQB8_9BURK</name>
<dbReference type="RefSeq" id="WP_136574697.1">
    <property type="nucleotide sequence ID" value="NZ_STFG01000026.1"/>
</dbReference>
<accession>A0A4V4GQB8</accession>
<dbReference type="PANTHER" id="PTHR35602">
    <property type="entry name" value="ESTERASE YQIA-RELATED"/>
    <property type="match status" value="1"/>
</dbReference>
<dbReference type="GO" id="GO:0016787">
    <property type="term" value="F:hydrolase activity"/>
    <property type="evidence" value="ECO:0007669"/>
    <property type="project" value="UniProtKB-KW"/>
</dbReference>
<keyword evidence="2" id="KW-1185">Reference proteome</keyword>
<reference evidence="1 2" key="1">
    <citation type="journal article" date="2015" name="Antonie Van Leeuwenhoek">
        <title>Lampropedia puyangensis sp. nov., isolated from symptomatic bark of Populus ? euramericana canker and emended description of Lampropedia hyalina (Ehrenberg 1832) Lee et al. 2004.</title>
        <authorList>
            <person name="Li Y."/>
            <person name="Wang T."/>
            <person name="Piao C.G."/>
            <person name="Wang L.F."/>
            <person name="Tian G.Z."/>
            <person name="Zhu T.H."/>
            <person name="Guo M.W."/>
        </authorList>
    </citation>
    <scope>NUCLEOTIDE SEQUENCE [LARGE SCALE GENOMIC DNA]</scope>
    <source>
        <strain evidence="1 2">2-bin</strain>
    </source>
</reference>
<evidence type="ECO:0000313" key="2">
    <source>
        <dbReference type="Proteomes" id="UP000308917"/>
    </source>
</evidence>
<dbReference type="Proteomes" id="UP000308917">
    <property type="component" value="Unassembled WGS sequence"/>
</dbReference>
<comment type="caution">
    <text evidence="1">The sequence shown here is derived from an EMBL/GenBank/DDBJ whole genome shotgun (WGS) entry which is preliminary data.</text>
</comment>
<dbReference type="Gene3D" id="3.40.50.1820">
    <property type="entry name" value="alpha/beta hydrolase"/>
    <property type="match status" value="1"/>
</dbReference>
<dbReference type="OrthoDB" id="9814831at2"/>
<dbReference type="Pfam" id="PF05728">
    <property type="entry name" value="UPF0227"/>
    <property type="match status" value="1"/>
</dbReference>
<gene>
    <name evidence="1" type="ORF">E9531_15575</name>
</gene>
<dbReference type="InterPro" id="IPR008886">
    <property type="entry name" value="UPF0227/Esterase_YqiA"/>
</dbReference>
<organism evidence="1 2">
    <name type="scientific">Lampropedia puyangensis</name>
    <dbReference type="NCBI Taxonomy" id="1330072"/>
    <lineage>
        <taxon>Bacteria</taxon>
        <taxon>Pseudomonadati</taxon>
        <taxon>Pseudomonadota</taxon>
        <taxon>Betaproteobacteria</taxon>
        <taxon>Burkholderiales</taxon>
        <taxon>Comamonadaceae</taxon>
        <taxon>Lampropedia</taxon>
    </lineage>
</organism>